<feature type="transmembrane region" description="Helical" evidence="1">
    <location>
        <begin position="265"/>
        <end position="284"/>
    </location>
</feature>
<feature type="transmembrane region" description="Helical" evidence="1">
    <location>
        <begin position="230"/>
        <end position="253"/>
    </location>
</feature>
<sequence>MNPGLLPAVACARLLAWLGRRSAPAVAVSVFIGLAVPPFAALAKPLVVPTILALLVLAFVRTSMAGAFTARRAGIAVLACAWVMLVLPLAMGLATRLLGEPNAIVLALIMQASAPPIMSAPAFAALLGLDARLVLVTMLGGMALTPLTAPGLVFHFSGGALALDPLALALRIAAVVGGTMGAGLLIRRLLGLKWVEAISAHLDGLNVVLLGLLAVGLMDGVTHAFLDQPAFMAGLVALAFCVSLLGFGATALVFRAVDPGDAMMLGFCGGHRNMAVVIAATGAVLPHETWLYVAAAQFPIYLLPVVMLPLARRVSAAGRRKA</sequence>
<reference evidence="2 3" key="1">
    <citation type="submission" date="2024-02" db="EMBL/GenBank/DDBJ databases">
        <title>Expansion and revision of Xanthobacter and proposal of Roseixanthobacter gen. nov.</title>
        <authorList>
            <person name="Soltysiak M.P.M."/>
            <person name="Jalihal A."/>
            <person name="Ory A."/>
            <person name="Chrisophersen C."/>
            <person name="Lee A.D."/>
            <person name="Boulton J."/>
            <person name="Springer M."/>
        </authorList>
    </citation>
    <scope>NUCLEOTIDE SEQUENCE [LARGE SCALE GENOMIC DNA]</scope>
    <source>
        <strain evidence="2 3">CB5</strain>
    </source>
</reference>
<proteinExistence type="predicted"/>
<feature type="transmembrane region" description="Helical" evidence="1">
    <location>
        <begin position="290"/>
        <end position="311"/>
    </location>
</feature>
<keyword evidence="1" id="KW-1133">Transmembrane helix</keyword>
<dbReference type="Proteomes" id="UP001604043">
    <property type="component" value="Unassembled WGS sequence"/>
</dbReference>
<comment type="caution">
    <text evidence="2">The sequence shown here is derived from an EMBL/GenBank/DDBJ whole genome shotgun (WGS) entry which is preliminary data.</text>
</comment>
<evidence type="ECO:0000313" key="3">
    <source>
        <dbReference type="Proteomes" id="UP001604043"/>
    </source>
</evidence>
<dbReference type="Gene3D" id="1.20.1530.20">
    <property type="match status" value="1"/>
</dbReference>
<dbReference type="EMBL" id="JBAFUR010000007">
    <property type="protein sequence ID" value="MFG1254952.1"/>
    <property type="molecule type" value="Genomic_DNA"/>
</dbReference>
<feature type="transmembrane region" description="Helical" evidence="1">
    <location>
        <begin position="198"/>
        <end position="218"/>
    </location>
</feature>
<evidence type="ECO:0000313" key="2">
    <source>
        <dbReference type="EMBL" id="MFG1254952.1"/>
    </source>
</evidence>
<feature type="transmembrane region" description="Helical" evidence="1">
    <location>
        <begin position="72"/>
        <end position="91"/>
    </location>
</feature>
<dbReference type="RefSeq" id="WP_394008582.1">
    <property type="nucleotide sequence ID" value="NZ_JBAFUR010000007.1"/>
</dbReference>
<keyword evidence="1" id="KW-0812">Transmembrane</keyword>
<protein>
    <submittedName>
        <fullName evidence="2">Na+-dependent transporter</fullName>
    </submittedName>
</protein>
<keyword evidence="1" id="KW-0472">Membrane</keyword>
<dbReference type="InterPro" id="IPR038770">
    <property type="entry name" value="Na+/solute_symporter_sf"/>
</dbReference>
<feature type="transmembrane region" description="Helical" evidence="1">
    <location>
        <begin position="103"/>
        <end position="126"/>
    </location>
</feature>
<feature type="transmembrane region" description="Helical" evidence="1">
    <location>
        <begin position="37"/>
        <end position="60"/>
    </location>
</feature>
<feature type="transmembrane region" description="Helical" evidence="1">
    <location>
        <begin position="168"/>
        <end position="186"/>
    </location>
</feature>
<accession>A0ABW6ZM97</accession>
<gene>
    <name evidence="2" type="ORF">V5F30_22275</name>
</gene>
<feature type="transmembrane region" description="Helical" evidence="1">
    <location>
        <begin position="133"/>
        <end position="156"/>
    </location>
</feature>
<evidence type="ECO:0000256" key="1">
    <source>
        <dbReference type="SAM" id="Phobius"/>
    </source>
</evidence>
<name>A0ABW6ZM97_9HYPH</name>
<keyword evidence="3" id="KW-1185">Reference proteome</keyword>
<organism evidence="2 3">
    <name type="scientific">Xanthobacter aminoxidans</name>
    <dbReference type="NCBI Taxonomy" id="186280"/>
    <lineage>
        <taxon>Bacteria</taxon>
        <taxon>Pseudomonadati</taxon>
        <taxon>Pseudomonadota</taxon>
        <taxon>Alphaproteobacteria</taxon>
        <taxon>Hyphomicrobiales</taxon>
        <taxon>Xanthobacteraceae</taxon>
        <taxon>Xanthobacter</taxon>
    </lineage>
</organism>